<reference evidence="2 3" key="1">
    <citation type="submission" date="2019-04" db="EMBL/GenBank/DDBJ databases">
        <title>Lysinibacillus genome sequencing.</title>
        <authorList>
            <person name="Dunlap C."/>
        </authorList>
    </citation>
    <scope>NUCLEOTIDE SEQUENCE [LARGE SCALE GENOMIC DNA]</scope>
    <source>
        <strain evidence="2 3">CCTCC AB 2010389</strain>
    </source>
</reference>
<evidence type="ECO:0000313" key="2">
    <source>
        <dbReference type="EMBL" id="TKI69473.1"/>
    </source>
</evidence>
<dbReference type="InterPro" id="IPR029079">
    <property type="entry name" value="Imm43"/>
</dbReference>
<gene>
    <name evidence="2" type="ORF">FC756_08970</name>
</gene>
<feature type="domain" description="Immunity protein 43" evidence="1">
    <location>
        <begin position="14"/>
        <end position="199"/>
    </location>
</feature>
<evidence type="ECO:0000313" key="3">
    <source>
        <dbReference type="Proteomes" id="UP000308744"/>
    </source>
</evidence>
<organism evidence="2 3">
    <name type="scientific">Lysinibacillus mangiferihumi</name>
    <dbReference type="NCBI Taxonomy" id="1130819"/>
    <lineage>
        <taxon>Bacteria</taxon>
        <taxon>Bacillati</taxon>
        <taxon>Bacillota</taxon>
        <taxon>Bacilli</taxon>
        <taxon>Bacillales</taxon>
        <taxon>Bacillaceae</taxon>
        <taxon>Lysinibacillus</taxon>
    </lineage>
</organism>
<dbReference type="Proteomes" id="UP000308744">
    <property type="component" value="Unassembled WGS sequence"/>
</dbReference>
<dbReference type="AlphaFoldDB" id="A0A4V5TP36"/>
<dbReference type="EMBL" id="SZPU01000027">
    <property type="protein sequence ID" value="TKI69473.1"/>
    <property type="molecule type" value="Genomic_DNA"/>
</dbReference>
<comment type="caution">
    <text evidence="2">The sequence shown here is derived from an EMBL/GenBank/DDBJ whole genome shotgun (WGS) entry which is preliminary data.</text>
</comment>
<proteinExistence type="predicted"/>
<dbReference type="RefSeq" id="WP_107897712.1">
    <property type="nucleotide sequence ID" value="NZ_PYWM01000053.1"/>
</dbReference>
<evidence type="ECO:0000259" key="1">
    <source>
        <dbReference type="Pfam" id="PF15570"/>
    </source>
</evidence>
<name>A0A4V5TP36_9BACI</name>
<dbReference type="Pfam" id="PF15570">
    <property type="entry name" value="Imm43"/>
    <property type="match status" value="1"/>
</dbReference>
<protein>
    <recommendedName>
        <fullName evidence="1">Immunity protein 43 domain-containing protein</fullName>
    </recommendedName>
</protein>
<sequence>MEKKFAIFKKEGIFCPNLLEGIMHTEFFEKNPFEPRDSDDGEWRTSKNIITELPKEIWFVSKDKRYDFDFRWEDGGFFVSLDFLNLLKKFEIRNFQYTKIYMVNKHKESISSKEYYFVRFYNKLEDVIDMEKSNIEFYKQNGHIRKIWDLQLKSKAILPEVFQINNIRLFRVMFCSEEFKNEVEKLKLKGITFVPSNEADMYKP</sequence>
<keyword evidence="3" id="KW-1185">Reference proteome</keyword>
<accession>A0A4V5TP36</accession>